<proteinExistence type="inferred from homology"/>
<evidence type="ECO:0000313" key="4">
    <source>
        <dbReference type="Proteomes" id="UP000248536"/>
    </source>
</evidence>
<comment type="similarity">
    <text evidence="2">Belongs to the RelE toxin family.</text>
</comment>
<dbReference type="EMBL" id="CP030104">
    <property type="protein sequence ID" value="AWX46112.1"/>
    <property type="molecule type" value="Genomic_DNA"/>
</dbReference>
<reference evidence="3 4" key="1">
    <citation type="submission" date="2018-06" db="EMBL/GenBank/DDBJ databases">
        <title>Spongiibacterium sp. HME9304 Genome sequencing and assembly.</title>
        <authorList>
            <person name="Kang H."/>
            <person name="Kim H."/>
            <person name="Joh K."/>
        </authorList>
    </citation>
    <scope>NUCLEOTIDE SEQUENCE [LARGE SCALE GENOMIC DNA]</scope>
    <source>
        <strain evidence="3 4">HME9304</strain>
    </source>
</reference>
<organism evidence="3 4">
    <name type="scientific">Flagellimonas maritima</name>
    <dbReference type="NCBI Taxonomy" id="1383885"/>
    <lineage>
        <taxon>Bacteria</taxon>
        <taxon>Pseudomonadati</taxon>
        <taxon>Bacteroidota</taxon>
        <taxon>Flavobacteriia</taxon>
        <taxon>Flavobacteriales</taxon>
        <taxon>Flavobacteriaceae</taxon>
        <taxon>Flagellimonas</taxon>
    </lineage>
</organism>
<dbReference type="InterPro" id="IPR035093">
    <property type="entry name" value="RelE/ParE_toxin_dom_sf"/>
</dbReference>
<protein>
    <recommendedName>
        <fullName evidence="2">Toxin</fullName>
    </recommendedName>
</protein>
<accession>A0A2Z4LWD7</accession>
<keyword evidence="1" id="KW-1277">Toxin-antitoxin system</keyword>
<dbReference type="Pfam" id="PF05016">
    <property type="entry name" value="ParE_toxin"/>
    <property type="match status" value="1"/>
</dbReference>
<evidence type="ECO:0000256" key="1">
    <source>
        <dbReference type="ARBA" id="ARBA00022649"/>
    </source>
</evidence>
<sequence>MGSYKLSGKAEIDLAELYEFGIYKFGLPQAQKYFYGMHEAFEILAENIDLGRDASEFITDLKRFSYKAHTIFYLHMASEIFILRVLSQRMDYERNLQNG</sequence>
<dbReference type="InterPro" id="IPR028344">
    <property type="entry name" value="ParE1/4"/>
</dbReference>
<dbReference type="RefSeq" id="WP_112379429.1">
    <property type="nucleotide sequence ID" value="NZ_CP030104.1"/>
</dbReference>
<gene>
    <name evidence="3" type="ORF">HME9304_03144</name>
</gene>
<dbReference type="OrthoDB" id="7173315at2"/>
<keyword evidence="4" id="KW-1185">Reference proteome</keyword>
<evidence type="ECO:0000313" key="3">
    <source>
        <dbReference type="EMBL" id="AWX46112.1"/>
    </source>
</evidence>
<dbReference type="InterPro" id="IPR007712">
    <property type="entry name" value="RelE/ParE_toxin"/>
</dbReference>
<name>A0A2Z4LWD7_9FLAO</name>
<dbReference type="Proteomes" id="UP000248536">
    <property type="component" value="Chromosome"/>
</dbReference>
<dbReference type="PIRSF" id="PIRSF029218">
    <property type="entry name" value="ParE"/>
    <property type="match status" value="1"/>
</dbReference>
<evidence type="ECO:0000256" key="2">
    <source>
        <dbReference type="PIRNR" id="PIRNR029218"/>
    </source>
</evidence>
<dbReference type="AlphaFoldDB" id="A0A2Z4LWD7"/>
<dbReference type="KEGG" id="spon:HME9304_03144"/>
<dbReference type="Gene3D" id="3.30.2310.20">
    <property type="entry name" value="RelE-like"/>
    <property type="match status" value="1"/>
</dbReference>